<dbReference type="Pfam" id="PF12333">
    <property type="entry name" value="Ipi1_N"/>
    <property type="match status" value="1"/>
</dbReference>
<feature type="region of interest" description="Disordered" evidence="5">
    <location>
        <begin position="1"/>
        <end position="29"/>
    </location>
</feature>
<evidence type="ECO:0000256" key="3">
    <source>
        <dbReference type="ARBA" id="ARBA00023242"/>
    </source>
</evidence>
<dbReference type="PANTHER" id="PTHR16056">
    <property type="entry name" value="REGULATOR OF MICROTUBULE DYNAMICS PROTEIN"/>
    <property type="match status" value="1"/>
</dbReference>
<evidence type="ECO:0000259" key="6">
    <source>
        <dbReference type="PROSITE" id="PS50238"/>
    </source>
</evidence>
<feature type="region of interest" description="Disordered" evidence="5">
    <location>
        <begin position="1465"/>
        <end position="1510"/>
    </location>
</feature>
<name>A0A9W6XIM5_9STRA</name>
<feature type="region of interest" description="Disordered" evidence="5">
    <location>
        <begin position="1346"/>
        <end position="1383"/>
    </location>
</feature>
<feature type="domain" description="Rho-GAP" evidence="6">
    <location>
        <begin position="1050"/>
        <end position="1231"/>
    </location>
</feature>
<feature type="region of interest" description="Disordered" evidence="5">
    <location>
        <begin position="1833"/>
        <end position="1856"/>
    </location>
</feature>
<keyword evidence="3" id="KW-0539">Nucleus</keyword>
<dbReference type="Proteomes" id="UP001165083">
    <property type="component" value="Unassembled WGS sequence"/>
</dbReference>
<dbReference type="InterPro" id="IPR011989">
    <property type="entry name" value="ARM-like"/>
</dbReference>
<comment type="subcellular location">
    <subcellularLocation>
        <location evidence="1">Nucleus</location>
    </subcellularLocation>
</comment>
<dbReference type="SUPFAM" id="SSF48371">
    <property type="entry name" value="ARM repeat"/>
    <property type="match status" value="1"/>
</dbReference>
<dbReference type="Pfam" id="PF00620">
    <property type="entry name" value="RhoGAP"/>
    <property type="match status" value="1"/>
</dbReference>
<feature type="region of interest" description="Disordered" evidence="5">
    <location>
        <begin position="228"/>
        <end position="252"/>
    </location>
</feature>
<feature type="compositionally biased region" description="Basic and acidic residues" evidence="5">
    <location>
        <begin position="1465"/>
        <end position="1479"/>
    </location>
</feature>
<evidence type="ECO:0000256" key="2">
    <source>
        <dbReference type="ARBA" id="ARBA00006427"/>
    </source>
</evidence>
<feature type="compositionally biased region" description="Basic and acidic residues" evidence="5">
    <location>
        <begin position="1488"/>
        <end position="1500"/>
    </location>
</feature>
<organism evidence="7 8">
    <name type="scientific">Phytophthora lilii</name>
    <dbReference type="NCBI Taxonomy" id="2077276"/>
    <lineage>
        <taxon>Eukaryota</taxon>
        <taxon>Sar</taxon>
        <taxon>Stramenopiles</taxon>
        <taxon>Oomycota</taxon>
        <taxon>Peronosporomycetes</taxon>
        <taxon>Peronosporales</taxon>
        <taxon>Peronosporaceae</taxon>
        <taxon>Phytophthora</taxon>
    </lineage>
</organism>
<sequence length="2115" mass="233879">MARAAVATKSKKKPADFKRPKRKVGRRAAPAANVTSVGITSRRINLLEQSLLQDKAGAAQLTHRRQALPELLTQAGHYNAHVRQRALQGLRELAAQDAAANLRANAAVLLERFLPTLLDEEAVVREAAVQAWKAMLPVLRSVLAPFATLVATYFCSGLTHLQVGVRQDALKAIGELVGEAPELVREDAGREALARLLENFRDLICAAQTQGIRMMNTYDLLLGSDSTAAKKGGKNQKASQKGKQKSKKPKAPSGALALRFAALKVLHKLLLSVSAGLNDGKTRMAAGARTASVPTTKTLLLYPSPQLVTSSMFASTSVTTSAGEKASVSWQEKVRALLPALLDLWLECLEGSTDSLSDSHVEHMKYIVECTTAVVGANTDLLNIDLSEDTKNNEFFQAALKLREELLAPESFPMLPSASATLAAASDSVGVLSRWHGMNAALAKLACEYLRLPALMRSSGRDASQGESLEERVCAYVVSTLAKYKETPELRAVASMQNVLQPLLEVITLILASSSQRAVISEKATDERSVLLKAVTQFYVLCTPKSVSFRSCTAFVVEQLEIALRGQQRQSQKLPWPMVMQWVVCLADLLGQLDPQHMELGRRSLLALISVLKQLPSEYASGGEMDRVLTNLSAFFDLAAVPSPSMTEDEQQRILARTRFDALTAADQLAFVALVYHLPQYPVSLLRALASCCKSPSIYNEAKSFLVDILFQRREAVDLAHIVSFLVSTALAPVEGSARQQRQQLELVDHVCRTFIAMNLSNSLPKILAPTLMKAHARENMNATELHTLVLLYRTCVCSAISRSVEIHQQRSDFPTEMEQELVHLCVKVMENYTASSSAEKATTPEENDAREQEQLLMESCVSTLVLGETNIFASFLDELLAAQAQVEAVTRRLRVLQALVRTTSLAGAFRRHQNHVEHLLKKSEQQHNGEEDIAKLVRQLRGDLELLVVGQLSDGSKLANGTSNSASMEPGCTEFQTSTVHSKNAKPAMLTPISSKARRTCHKHYVEDPKRSVMKSRWVKAIATSALMSPRGARGEVNKSAIGEDETASSITPIPLPVLATFTRIIEFLDEYHFKEEGLYSKPGVRMERKEILRLCQKQQVPDLSVYSPHSIASAVKEMLNDLYEPLIPANVSHQLLEAASSGRIDDREKERILEAFKQIRSTTRDFLQVFLGHLNHVSSSGLSRMSVTSIALHIGIGLIRPSEDRTILSSSTYSSSLTEEICSMDALMCKHIMPRGHDAPSKMCRGVSYSKSFIPSLRLCNRNEYSSDSRADFGLDRAIIAYNSAASAEEAEHATIPYVRIRQRKPRQSEKRREYSPKHRKPDSTSPHSDTIVTMPALPLASGNVLLSGSDSSEPKREVVQTIRRRASRLSPKHEATVQPQQEKVMPLEDIIIVEDIEDNQLAYEDGNSAGTCDRQDKADSNENAVTGTTTLNMGNSGLPNVENLVKNDLTKHTFAQLGDDIKLDSTRPGLDQKHGSMESSIISDGHSHAEDEHDKAEVASNSPHSLPFEKQFDAKKLKLNNSTMEISTADHILHESTADNLREHLVSKSNVPDIESSLQLPCPSNLQLQSLSSTIGSVDLNLKTDEEKNCFLGHSVQALEAPILIASQQNVIPTIVEGNCLEHMNNNAAIQSKLLDMEKAILSCIRPVFGLDWSNHNCLHKQILEMVFECLVLAGVKNGEVAGKSLACTAVNAEFLDFLEAQSKTQIKILEVEMRAGQELLRLHKTQYEKERVESGCALNYVEIFESVGASWLVMSPMPRIFKGRLSICNAHICQRYNVQICIYRQKSALEEKLAVSQNQLHAKDVALTKLQAEYDKMYEVATKAQSRLEHMKRGDNNYDDDKTNLGSQDGSGSPLVFANAEKNYKRVRVDTNLPRTTNFLSKYLTGTYITVEASPPEYSPQGILPVSRQSSNVAALQAMKQQMGRDIQEQIASTKAALREMEICSSNGKTLEEEEEELRQLQQQLADKSSEMDAAMNESRTKFQELHDPATVLRLSNNPSAYDKLDCSQEPTIFDSSALVNEMINRAERVPSRTRSDGIPGSCSSIHAGYDPFQHLQPVHNAQSTLYKRWMADRSLKMAQLAKYRDQKAVVQAQQSMQAFQRKLSEIREQQ</sequence>
<keyword evidence="4" id="KW-0175">Coiled coil</keyword>
<dbReference type="CDD" id="cd00159">
    <property type="entry name" value="RhoGAP"/>
    <property type="match status" value="1"/>
</dbReference>
<keyword evidence="8" id="KW-1185">Reference proteome</keyword>
<evidence type="ECO:0000256" key="1">
    <source>
        <dbReference type="ARBA" id="ARBA00004123"/>
    </source>
</evidence>
<dbReference type="OrthoDB" id="361362at2759"/>
<dbReference type="EMBL" id="BSXW01001818">
    <property type="protein sequence ID" value="GMF39321.1"/>
    <property type="molecule type" value="Genomic_DNA"/>
</dbReference>
<accession>A0A9W6XIM5</accession>
<feature type="coiled-coil region" evidence="4">
    <location>
        <begin position="1948"/>
        <end position="1982"/>
    </location>
</feature>
<feature type="compositionally biased region" description="Basic and acidic residues" evidence="5">
    <location>
        <begin position="1309"/>
        <end position="1319"/>
    </location>
</feature>
<dbReference type="GO" id="GO:0007165">
    <property type="term" value="P:signal transduction"/>
    <property type="evidence" value="ECO:0007669"/>
    <property type="project" value="InterPro"/>
</dbReference>
<dbReference type="PANTHER" id="PTHR16056:SF2">
    <property type="entry name" value="TESTIS-EXPRESSED PROTEIN 10"/>
    <property type="match status" value="1"/>
</dbReference>
<reference evidence="7" key="1">
    <citation type="submission" date="2023-04" db="EMBL/GenBank/DDBJ databases">
        <title>Phytophthora lilii NBRC 32176.</title>
        <authorList>
            <person name="Ichikawa N."/>
            <person name="Sato H."/>
            <person name="Tonouchi N."/>
        </authorList>
    </citation>
    <scope>NUCLEOTIDE SEQUENCE</scope>
    <source>
        <strain evidence="7">NBRC 32176</strain>
    </source>
</reference>
<feature type="compositionally biased region" description="Basic residues" evidence="5">
    <location>
        <begin position="240"/>
        <end position="250"/>
    </location>
</feature>
<feature type="compositionally biased region" description="Polar residues" evidence="5">
    <location>
        <begin position="1424"/>
        <end position="1438"/>
    </location>
</feature>
<dbReference type="Gene3D" id="1.25.10.10">
    <property type="entry name" value="Leucine-rich Repeat Variant"/>
    <property type="match status" value="1"/>
</dbReference>
<dbReference type="InterPro" id="IPR024679">
    <property type="entry name" value="Ipi1_N"/>
</dbReference>
<dbReference type="InterPro" id="IPR000198">
    <property type="entry name" value="RhoGAP_dom"/>
</dbReference>
<proteinExistence type="inferred from homology"/>
<dbReference type="SMART" id="SM00324">
    <property type="entry name" value="RhoGAP"/>
    <property type="match status" value="1"/>
</dbReference>
<evidence type="ECO:0000256" key="5">
    <source>
        <dbReference type="SAM" id="MobiDB-lite"/>
    </source>
</evidence>
<feature type="compositionally biased region" description="Basic and acidic residues" evidence="5">
    <location>
        <begin position="1833"/>
        <end position="1847"/>
    </location>
</feature>
<feature type="region of interest" description="Disordered" evidence="5">
    <location>
        <begin position="1299"/>
        <end position="1334"/>
    </location>
</feature>
<comment type="caution">
    <text evidence="7">The sequence shown here is derived from an EMBL/GenBank/DDBJ whole genome shotgun (WGS) entry which is preliminary data.</text>
</comment>
<dbReference type="Gene3D" id="1.10.555.10">
    <property type="entry name" value="Rho GTPase activation protein"/>
    <property type="match status" value="1"/>
</dbReference>
<protein>
    <submittedName>
        <fullName evidence="7">Unnamed protein product</fullName>
    </submittedName>
</protein>
<evidence type="ECO:0000313" key="8">
    <source>
        <dbReference type="Proteomes" id="UP001165083"/>
    </source>
</evidence>
<evidence type="ECO:0000256" key="4">
    <source>
        <dbReference type="SAM" id="Coils"/>
    </source>
</evidence>
<comment type="similarity">
    <text evidence="2">Belongs to the IPI1/TEX10 family.</text>
</comment>
<evidence type="ECO:0000313" key="7">
    <source>
        <dbReference type="EMBL" id="GMF39321.1"/>
    </source>
</evidence>
<dbReference type="InterPro" id="IPR016024">
    <property type="entry name" value="ARM-type_fold"/>
</dbReference>
<dbReference type="PROSITE" id="PS50238">
    <property type="entry name" value="RHOGAP"/>
    <property type="match status" value="1"/>
</dbReference>
<feature type="region of interest" description="Disordered" evidence="5">
    <location>
        <begin position="1409"/>
        <end position="1438"/>
    </location>
</feature>
<dbReference type="GO" id="GO:0005634">
    <property type="term" value="C:nucleus"/>
    <property type="evidence" value="ECO:0007669"/>
    <property type="project" value="UniProtKB-SubCell"/>
</dbReference>
<dbReference type="InterPro" id="IPR008936">
    <property type="entry name" value="Rho_GTPase_activation_prot"/>
</dbReference>
<dbReference type="SUPFAM" id="SSF48350">
    <property type="entry name" value="GTPase activation domain, GAP"/>
    <property type="match status" value="1"/>
</dbReference>
<gene>
    <name evidence="7" type="ORF">Plil01_001627700</name>
</gene>